<evidence type="ECO:0000256" key="3">
    <source>
        <dbReference type="ARBA" id="ARBA00022691"/>
    </source>
</evidence>
<keyword evidence="2 5" id="KW-0808">Transferase</keyword>
<dbReference type="EMBL" id="ML996573">
    <property type="protein sequence ID" value="KAF2757494.1"/>
    <property type="molecule type" value="Genomic_DNA"/>
</dbReference>
<keyword evidence="1 5" id="KW-0489">Methyltransferase</keyword>
<evidence type="ECO:0000313" key="6">
    <source>
        <dbReference type="Proteomes" id="UP000799437"/>
    </source>
</evidence>
<dbReference type="PANTHER" id="PTHR43712:SF12">
    <property type="entry name" value="STERIGMATOCYSTIN 8-O-METHYLTRANSFERASE"/>
    <property type="match status" value="1"/>
</dbReference>
<dbReference type="PROSITE" id="PS51683">
    <property type="entry name" value="SAM_OMT_II"/>
    <property type="match status" value="1"/>
</dbReference>
<protein>
    <submittedName>
        <fullName evidence="5">S-adenosyl-L-methionine-dependent methyltransferase</fullName>
    </submittedName>
</protein>
<dbReference type="Proteomes" id="UP000799437">
    <property type="component" value="Unassembled WGS sequence"/>
</dbReference>
<keyword evidence="6" id="KW-1185">Reference proteome</keyword>
<evidence type="ECO:0000256" key="2">
    <source>
        <dbReference type="ARBA" id="ARBA00022679"/>
    </source>
</evidence>
<dbReference type="Gene3D" id="3.40.50.150">
    <property type="entry name" value="Vaccinia Virus protein VP39"/>
    <property type="match status" value="1"/>
</dbReference>
<dbReference type="AlphaFoldDB" id="A0A6A6W643"/>
<accession>A0A6A6W643</accession>
<evidence type="ECO:0000313" key="5">
    <source>
        <dbReference type="EMBL" id="KAF2757494.1"/>
    </source>
</evidence>
<dbReference type="InterPro" id="IPR036388">
    <property type="entry name" value="WH-like_DNA-bd_sf"/>
</dbReference>
<proteinExistence type="predicted"/>
<dbReference type="InterPro" id="IPR029063">
    <property type="entry name" value="SAM-dependent_MTases_sf"/>
</dbReference>
<dbReference type="SUPFAM" id="SSF46785">
    <property type="entry name" value="Winged helix' DNA-binding domain"/>
    <property type="match status" value="1"/>
</dbReference>
<organism evidence="5 6">
    <name type="scientific">Pseudovirgaria hyperparasitica</name>
    <dbReference type="NCBI Taxonomy" id="470096"/>
    <lineage>
        <taxon>Eukaryota</taxon>
        <taxon>Fungi</taxon>
        <taxon>Dikarya</taxon>
        <taxon>Ascomycota</taxon>
        <taxon>Pezizomycotina</taxon>
        <taxon>Dothideomycetes</taxon>
        <taxon>Dothideomycetes incertae sedis</taxon>
        <taxon>Acrospermales</taxon>
        <taxon>Acrospermaceae</taxon>
        <taxon>Pseudovirgaria</taxon>
    </lineage>
</organism>
<dbReference type="OrthoDB" id="2410195at2759"/>
<name>A0A6A6W643_9PEZI</name>
<keyword evidence="3" id="KW-0949">S-adenosyl-L-methionine</keyword>
<dbReference type="PANTHER" id="PTHR43712">
    <property type="entry name" value="PUTATIVE (AFU_ORTHOLOGUE AFUA_4G14580)-RELATED"/>
    <property type="match status" value="1"/>
</dbReference>
<dbReference type="Gene3D" id="1.10.10.10">
    <property type="entry name" value="Winged helix-like DNA-binding domain superfamily/Winged helix DNA-binding domain"/>
    <property type="match status" value="1"/>
</dbReference>
<dbReference type="CDD" id="cd02440">
    <property type="entry name" value="AdoMet_MTases"/>
    <property type="match status" value="1"/>
</dbReference>
<evidence type="ECO:0000259" key="4">
    <source>
        <dbReference type="Pfam" id="PF00891"/>
    </source>
</evidence>
<evidence type="ECO:0000256" key="1">
    <source>
        <dbReference type="ARBA" id="ARBA00022603"/>
    </source>
</evidence>
<feature type="domain" description="O-methyltransferase C-terminal" evidence="4">
    <location>
        <begin position="201"/>
        <end position="388"/>
    </location>
</feature>
<dbReference type="GO" id="GO:0008171">
    <property type="term" value="F:O-methyltransferase activity"/>
    <property type="evidence" value="ECO:0007669"/>
    <property type="project" value="InterPro"/>
</dbReference>
<dbReference type="SUPFAM" id="SSF53335">
    <property type="entry name" value="S-adenosyl-L-methionine-dependent methyltransferases"/>
    <property type="match status" value="1"/>
</dbReference>
<dbReference type="RefSeq" id="XP_033599945.1">
    <property type="nucleotide sequence ID" value="XM_033747063.1"/>
</dbReference>
<dbReference type="InterPro" id="IPR016461">
    <property type="entry name" value="COMT-like"/>
</dbReference>
<dbReference type="GeneID" id="54488117"/>
<sequence>MGAGQSTPRIVELAASISENVAKIQEILDAQGAPMPSFDEDSPPLPKEIAGPQHAVLDATAELQDLLQDPMNFIHRSSRSDKPACINTIVRFDIAALVPCGGRTSFQDISRQTPLTEQMVGRIVRHAATMRIFKEPEPGQVMHTKASKLLANHDFRDWARTGIEEMGPAGGRLADALERWPGSQHPNQTGFSLANDTNDSIYEVVGKDPSRAARFGSAMKVMTARPEFDLAYGVNNYDWGALGKALVVDVGGSKGHFAIALARRYENLRFIVQDMAHMLGDGPEEISADRLEFMAHSLFDPQSVQADVFIFRWVFHNWSDEYCVRILKAQLPSMKPGARLILLEAILPESGTVGYWKESELRSLDLEMASTFNARERTLSDWKALFALADPGFVLRSVVEPEGSAMAVLEFFWERSSA</sequence>
<reference evidence="5" key="1">
    <citation type="journal article" date="2020" name="Stud. Mycol.">
        <title>101 Dothideomycetes genomes: a test case for predicting lifestyles and emergence of pathogens.</title>
        <authorList>
            <person name="Haridas S."/>
            <person name="Albert R."/>
            <person name="Binder M."/>
            <person name="Bloem J."/>
            <person name="Labutti K."/>
            <person name="Salamov A."/>
            <person name="Andreopoulos B."/>
            <person name="Baker S."/>
            <person name="Barry K."/>
            <person name="Bills G."/>
            <person name="Bluhm B."/>
            <person name="Cannon C."/>
            <person name="Castanera R."/>
            <person name="Culley D."/>
            <person name="Daum C."/>
            <person name="Ezra D."/>
            <person name="Gonzalez J."/>
            <person name="Henrissat B."/>
            <person name="Kuo A."/>
            <person name="Liang C."/>
            <person name="Lipzen A."/>
            <person name="Lutzoni F."/>
            <person name="Magnuson J."/>
            <person name="Mondo S."/>
            <person name="Nolan M."/>
            <person name="Ohm R."/>
            <person name="Pangilinan J."/>
            <person name="Park H.-J."/>
            <person name="Ramirez L."/>
            <person name="Alfaro M."/>
            <person name="Sun H."/>
            <person name="Tritt A."/>
            <person name="Yoshinaga Y."/>
            <person name="Zwiers L.-H."/>
            <person name="Turgeon B."/>
            <person name="Goodwin S."/>
            <person name="Spatafora J."/>
            <person name="Crous P."/>
            <person name="Grigoriev I."/>
        </authorList>
    </citation>
    <scope>NUCLEOTIDE SEQUENCE</scope>
    <source>
        <strain evidence="5">CBS 121739</strain>
    </source>
</reference>
<gene>
    <name evidence="5" type="ORF">EJ05DRAFT_501029</name>
</gene>
<dbReference type="InterPro" id="IPR036390">
    <property type="entry name" value="WH_DNA-bd_sf"/>
</dbReference>
<dbReference type="GO" id="GO:0032259">
    <property type="term" value="P:methylation"/>
    <property type="evidence" value="ECO:0007669"/>
    <property type="project" value="UniProtKB-KW"/>
</dbReference>
<dbReference type="InterPro" id="IPR001077">
    <property type="entry name" value="COMT_C"/>
</dbReference>
<dbReference type="Pfam" id="PF00891">
    <property type="entry name" value="Methyltransf_2"/>
    <property type="match status" value="1"/>
</dbReference>